<sequence>MNLTFEKPAMRLLENEHRYLSYLAEEWHPLVLRLEEEQDPHTARVLLGTLREKLERFRIPLKKHMDKEEEHFFPALGGYIGFEQGPLVGIQEEHREIEAYLDHFMHHTEVDPENLTLEEIRAAVRDAGEAFEVLTVNHVKEETVLFPMAEARILPKQMLKLYERMNTMIT</sequence>
<comment type="caution">
    <text evidence="2">The sequence shown here is derived from an EMBL/GenBank/DDBJ whole genome shotgun (WGS) entry which is preliminary data.</text>
</comment>
<gene>
    <name evidence="2" type="ORF">GCM10007362_05430</name>
</gene>
<proteinExistence type="predicted"/>
<organism evidence="2 3">
    <name type="scientific">Saccharibacillus endophyticus</name>
    <dbReference type="NCBI Taxonomy" id="2060666"/>
    <lineage>
        <taxon>Bacteria</taxon>
        <taxon>Bacillati</taxon>
        <taxon>Bacillota</taxon>
        <taxon>Bacilli</taxon>
        <taxon>Bacillales</taxon>
        <taxon>Paenibacillaceae</taxon>
        <taxon>Saccharibacillus</taxon>
    </lineage>
</organism>
<protein>
    <recommendedName>
        <fullName evidence="1">Hemerythrin-like domain-containing protein</fullName>
    </recommendedName>
</protein>
<evidence type="ECO:0000313" key="3">
    <source>
        <dbReference type="Proteomes" id="UP000605427"/>
    </source>
</evidence>
<feature type="domain" description="Hemerythrin-like" evidence="1">
    <location>
        <begin position="11"/>
        <end position="149"/>
    </location>
</feature>
<dbReference type="EMBL" id="BMDD01000001">
    <property type="protein sequence ID" value="GGH69894.1"/>
    <property type="molecule type" value="Genomic_DNA"/>
</dbReference>
<reference evidence="3" key="1">
    <citation type="journal article" date="2019" name="Int. J. Syst. Evol. Microbiol.">
        <title>The Global Catalogue of Microorganisms (GCM) 10K type strain sequencing project: providing services to taxonomists for standard genome sequencing and annotation.</title>
        <authorList>
            <consortium name="The Broad Institute Genomics Platform"/>
            <consortium name="The Broad Institute Genome Sequencing Center for Infectious Disease"/>
            <person name="Wu L."/>
            <person name="Ma J."/>
        </authorList>
    </citation>
    <scope>NUCLEOTIDE SEQUENCE [LARGE SCALE GENOMIC DNA]</scope>
    <source>
        <strain evidence="3">CCM 8702</strain>
    </source>
</reference>
<dbReference type="Gene3D" id="1.20.120.520">
    <property type="entry name" value="nmb1532 protein domain like"/>
    <property type="match status" value="1"/>
</dbReference>
<accession>A0ABQ1ZKL5</accession>
<dbReference type="Proteomes" id="UP000605427">
    <property type="component" value="Unassembled WGS sequence"/>
</dbReference>
<keyword evidence="3" id="KW-1185">Reference proteome</keyword>
<evidence type="ECO:0000259" key="1">
    <source>
        <dbReference type="Pfam" id="PF01814"/>
    </source>
</evidence>
<dbReference type="Pfam" id="PF01814">
    <property type="entry name" value="Hemerythrin"/>
    <property type="match status" value="1"/>
</dbReference>
<dbReference type="RefSeq" id="WP_172238703.1">
    <property type="nucleotide sequence ID" value="NZ_BMDD01000001.1"/>
</dbReference>
<evidence type="ECO:0000313" key="2">
    <source>
        <dbReference type="EMBL" id="GGH69894.1"/>
    </source>
</evidence>
<dbReference type="InterPro" id="IPR012312">
    <property type="entry name" value="Hemerythrin-like"/>
</dbReference>
<name>A0ABQ1ZKL5_9BACL</name>